<dbReference type="Proteomes" id="UP001175211">
    <property type="component" value="Unassembled WGS sequence"/>
</dbReference>
<sequence length="255" mass="28533">MSWMRSWTMMEKDNALCLSVRGETPKNGWNVNTWGVLPAGNTKSNTGLHLVIGVTIAPLLLMSMLSDNQEILPRHQDVLILHVPPGNVVLTILRRPYSDPRATAKDYNANHIRHELESEKFAKLLALLTMQETLVVVVNVVEYMFLLCAGERIWRADSMSSTSSACLVLRREMVEPDETLSNADEFVMWGGQIDPKNSSWIAPSSKVKFNFHVGLEYMSIFEECLEASLPVKSPPAKKDKGKAKARAPKSTLEPI</sequence>
<dbReference type="EMBL" id="JAUEPS010000182">
    <property type="protein sequence ID" value="KAK0434665.1"/>
    <property type="molecule type" value="Genomic_DNA"/>
</dbReference>
<comment type="caution">
    <text evidence="2">The sequence shown here is derived from an EMBL/GenBank/DDBJ whole genome shotgun (WGS) entry which is preliminary data.</text>
</comment>
<feature type="region of interest" description="Disordered" evidence="1">
    <location>
        <begin position="231"/>
        <end position="255"/>
    </location>
</feature>
<accession>A0AA39J201</accession>
<dbReference type="GeneID" id="85354173"/>
<protein>
    <submittedName>
        <fullName evidence="2">Uncharacterized protein</fullName>
    </submittedName>
</protein>
<organism evidence="2 3">
    <name type="scientific">Armillaria tabescens</name>
    <name type="common">Ringless honey mushroom</name>
    <name type="synonym">Agaricus tabescens</name>
    <dbReference type="NCBI Taxonomy" id="1929756"/>
    <lineage>
        <taxon>Eukaryota</taxon>
        <taxon>Fungi</taxon>
        <taxon>Dikarya</taxon>
        <taxon>Basidiomycota</taxon>
        <taxon>Agaricomycotina</taxon>
        <taxon>Agaricomycetes</taxon>
        <taxon>Agaricomycetidae</taxon>
        <taxon>Agaricales</taxon>
        <taxon>Marasmiineae</taxon>
        <taxon>Physalacriaceae</taxon>
        <taxon>Desarmillaria</taxon>
    </lineage>
</organism>
<gene>
    <name evidence="2" type="ORF">EV420DRAFT_1488576</name>
</gene>
<evidence type="ECO:0000313" key="3">
    <source>
        <dbReference type="Proteomes" id="UP001175211"/>
    </source>
</evidence>
<reference evidence="2" key="1">
    <citation type="submission" date="2023-06" db="EMBL/GenBank/DDBJ databases">
        <authorList>
            <consortium name="Lawrence Berkeley National Laboratory"/>
            <person name="Ahrendt S."/>
            <person name="Sahu N."/>
            <person name="Indic B."/>
            <person name="Wong-Bajracharya J."/>
            <person name="Merenyi Z."/>
            <person name="Ke H.-M."/>
            <person name="Monk M."/>
            <person name="Kocsube S."/>
            <person name="Drula E."/>
            <person name="Lipzen A."/>
            <person name="Balint B."/>
            <person name="Henrissat B."/>
            <person name="Andreopoulos B."/>
            <person name="Martin F.M."/>
            <person name="Harder C.B."/>
            <person name="Rigling D."/>
            <person name="Ford K.L."/>
            <person name="Foster G.D."/>
            <person name="Pangilinan J."/>
            <person name="Papanicolaou A."/>
            <person name="Barry K."/>
            <person name="LaButti K."/>
            <person name="Viragh M."/>
            <person name="Koriabine M."/>
            <person name="Yan M."/>
            <person name="Riley R."/>
            <person name="Champramary S."/>
            <person name="Plett K.L."/>
            <person name="Tsai I.J."/>
            <person name="Slot J."/>
            <person name="Sipos G."/>
            <person name="Plett J."/>
            <person name="Nagy L.G."/>
            <person name="Grigoriev I.V."/>
        </authorList>
    </citation>
    <scope>NUCLEOTIDE SEQUENCE</scope>
    <source>
        <strain evidence="2">CCBAS 213</strain>
    </source>
</reference>
<dbReference type="RefSeq" id="XP_060321783.1">
    <property type="nucleotide sequence ID" value="XM_060470625.1"/>
</dbReference>
<evidence type="ECO:0000256" key="1">
    <source>
        <dbReference type="SAM" id="MobiDB-lite"/>
    </source>
</evidence>
<name>A0AA39J201_ARMTA</name>
<keyword evidence="3" id="KW-1185">Reference proteome</keyword>
<proteinExistence type="predicted"/>
<dbReference type="AlphaFoldDB" id="A0AA39J201"/>
<evidence type="ECO:0000313" key="2">
    <source>
        <dbReference type="EMBL" id="KAK0434665.1"/>
    </source>
</evidence>